<proteinExistence type="predicted"/>
<evidence type="ECO:0000256" key="1">
    <source>
        <dbReference type="SAM" id="SignalP"/>
    </source>
</evidence>
<dbReference type="PROSITE" id="PS51257">
    <property type="entry name" value="PROKAR_LIPOPROTEIN"/>
    <property type="match status" value="1"/>
</dbReference>
<evidence type="ECO:0000313" key="2">
    <source>
        <dbReference type="EMBL" id="SJM66619.1"/>
    </source>
</evidence>
<reference evidence="2 3" key="1">
    <citation type="submission" date="2017-02" db="EMBL/GenBank/DDBJ databases">
        <authorList>
            <person name="Peterson S.W."/>
        </authorList>
    </citation>
    <scope>NUCLEOTIDE SEQUENCE [LARGE SCALE GENOMIC DNA]</scope>
    <source>
        <strain evidence="2 3">LMG 22410</strain>
    </source>
</reference>
<dbReference type="AlphaFoldDB" id="A0A1R4GEP6"/>
<protein>
    <recommendedName>
        <fullName evidence="4">Lipoprotein</fullName>
    </recommendedName>
</protein>
<keyword evidence="3" id="KW-1185">Reference proteome</keyword>
<feature type="signal peptide" evidence="1">
    <location>
        <begin position="1"/>
        <end position="27"/>
    </location>
</feature>
<evidence type="ECO:0008006" key="4">
    <source>
        <dbReference type="Google" id="ProtNLM"/>
    </source>
</evidence>
<feature type="chain" id="PRO_5012006279" description="Lipoprotein" evidence="1">
    <location>
        <begin position="28"/>
        <end position="246"/>
    </location>
</feature>
<keyword evidence="1" id="KW-0732">Signal</keyword>
<name>A0A1R4GEP6_9MICO</name>
<evidence type="ECO:0000313" key="3">
    <source>
        <dbReference type="Proteomes" id="UP000195787"/>
    </source>
</evidence>
<sequence>MNTLRRPFTALALGLIASVGLSGCVFAGSQNPTSPEDGIIEIGADELESNPVTSVEFSLNKPVQGYDDSTYIVQDTAAISQFEAALLDHSEHGEPFEDADMTGGTTADVKFTQADGATGDLKVRNYEGDTQKAIVELLEGWHQQLPELYVEDEIVEAIVTSSVDPAEIRVSDAAQLDELASAMRDHGIFSDYSSPLPEIMPTLGTAVYDVTVTLAGGDEITLHLDPAALETASFSAVARGIVADWS</sequence>
<dbReference type="RefSeq" id="WP_086992659.1">
    <property type="nucleotide sequence ID" value="NZ_FUHU01000044.1"/>
</dbReference>
<gene>
    <name evidence="2" type="ORF">CZ674_11330</name>
</gene>
<dbReference type="EMBL" id="FUHU01000044">
    <property type="protein sequence ID" value="SJM66619.1"/>
    <property type="molecule type" value="Genomic_DNA"/>
</dbReference>
<organism evidence="2 3">
    <name type="scientific">Agrococcus casei LMG 22410</name>
    <dbReference type="NCBI Taxonomy" id="1255656"/>
    <lineage>
        <taxon>Bacteria</taxon>
        <taxon>Bacillati</taxon>
        <taxon>Actinomycetota</taxon>
        <taxon>Actinomycetes</taxon>
        <taxon>Micrococcales</taxon>
        <taxon>Microbacteriaceae</taxon>
        <taxon>Agrococcus</taxon>
    </lineage>
</organism>
<dbReference type="GeneID" id="303173799"/>
<dbReference type="Proteomes" id="UP000195787">
    <property type="component" value="Unassembled WGS sequence"/>
</dbReference>
<accession>A0A1R4GEP6</accession>